<gene>
    <name evidence="1" type="ORF">NUW58_g5258</name>
</gene>
<comment type="caution">
    <text evidence="1">The sequence shown here is derived from an EMBL/GenBank/DDBJ whole genome shotgun (WGS) entry which is preliminary data.</text>
</comment>
<accession>A0ACC1P4Z3</accession>
<dbReference type="Proteomes" id="UP001143856">
    <property type="component" value="Unassembled WGS sequence"/>
</dbReference>
<organism evidence="1 2">
    <name type="scientific">Xylaria curta</name>
    <dbReference type="NCBI Taxonomy" id="42375"/>
    <lineage>
        <taxon>Eukaryota</taxon>
        <taxon>Fungi</taxon>
        <taxon>Dikarya</taxon>
        <taxon>Ascomycota</taxon>
        <taxon>Pezizomycotina</taxon>
        <taxon>Sordariomycetes</taxon>
        <taxon>Xylariomycetidae</taxon>
        <taxon>Xylariales</taxon>
        <taxon>Xylariaceae</taxon>
        <taxon>Xylaria</taxon>
    </lineage>
</organism>
<keyword evidence="2" id="KW-1185">Reference proteome</keyword>
<reference evidence="1" key="1">
    <citation type="submission" date="2022-10" db="EMBL/GenBank/DDBJ databases">
        <title>Genome Sequence of Xylaria curta.</title>
        <authorList>
            <person name="Buettner E."/>
        </authorList>
    </citation>
    <scope>NUCLEOTIDE SEQUENCE</scope>
    <source>
        <strain evidence="1">Babe10</strain>
    </source>
</reference>
<evidence type="ECO:0000313" key="1">
    <source>
        <dbReference type="EMBL" id="KAJ2985961.1"/>
    </source>
</evidence>
<dbReference type="EMBL" id="JAPDGR010001020">
    <property type="protein sequence ID" value="KAJ2985961.1"/>
    <property type="molecule type" value="Genomic_DNA"/>
</dbReference>
<protein>
    <submittedName>
        <fullName evidence="1">Uncharacterized protein</fullName>
    </submittedName>
</protein>
<evidence type="ECO:0000313" key="2">
    <source>
        <dbReference type="Proteomes" id="UP001143856"/>
    </source>
</evidence>
<proteinExistence type="predicted"/>
<sequence>MLMELSSFLGPCIDPSVLTGHQLVAATRGCPGSEPCVIIADFHFTTLPPPPCVIRQPRALGMPYTPPSHCSPSSSAPNSPDASRRSSFSSSGTTSQRPTLPRSASYLTRHRRSISATAISPLPAANNGSTPDITPPGTSNNLKDMAAAPPPSTVRQSPPPIADSKAMPPGAIISPPGVVYNMKELKDAVNAIPQCRVSSPNRTSPGDLLLFPSQIDQLLEAPPKPTIRTTGLNTGRPLSHTRSKTDTNLYLSQSAEASLSTSDDSSEQDESTNKPPMVRKKSGELVRPALRPASLRRPSSMPGTPTFAKAVHFDSHLEHVRHFLQVDRPLAVSTGSSPADNYDSDSEYPFKAGNKAEVRSPPYHWEIVMNNFPTETPIRKGLPVRLERMWMSPDQKSLIGSVAVANLAFQKSVVCRFTFDYWKTTSEIGAEYHQEIRPRESQTGHDRFQFSIKLSDIANPEAKTLYLCIRYNVNGLEYWDNNDHMNFQVDFRKRFTPQNGKQRFQGASSRSATTLPRSSRRANPSAVARPKSLPANALDGFRQTSMMGDIDQPIHEFLGEPEPAGLRLKSSKSSTSLPGDNLGRLSTPSGVAFANRYDFGASLSAAKQAQKSPSSSPQQNDVLYMKAHQRTSPDPFAPAEVPRSQSQVPESGSPAVQQPAALPGHTATLGSIASASYEEILNKYCFFNGSKQSSPQLKDGTLQNGRYDGTDEYSTRGPTSHSGGMGVNPSNNDRPHGGAAHHTLRPGLSISHNSYPTTTGTSTAESLLKSSAVSSTLNKPVDANATIGNYLAMSNTPNSDRTQYHHIQEMQDCSPFTSETRSATPISC</sequence>
<name>A0ACC1P4Z3_9PEZI</name>